<name>A0A3S4JYA0_CHRVL</name>
<dbReference type="Proteomes" id="UP000275777">
    <property type="component" value="Chromosome"/>
</dbReference>
<dbReference type="Gene3D" id="1.10.10.10">
    <property type="entry name" value="Winged helix-like DNA-binding domain superfamily/Winged helix DNA-binding domain"/>
    <property type="match status" value="1"/>
</dbReference>
<dbReference type="SUPFAM" id="SSF46785">
    <property type="entry name" value="Winged helix' DNA-binding domain"/>
    <property type="match status" value="1"/>
</dbReference>
<keyword evidence="2" id="KW-0805">Transcription regulation</keyword>
<feature type="domain" description="HTH lysR-type" evidence="5">
    <location>
        <begin position="1"/>
        <end position="59"/>
    </location>
</feature>
<dbReference type="GO" id="GO:0003700">
    <property type="term" value="F:DNA-binding transcription factor activity"/>
    <property type="evidence" value="ECO:0007669"/>
    <property type="project" value="InterPro"/>
</dbReference>
<dbReference type="Gene3D" id="3.40.190.10">
    <property type="entry name" value="Periplasmic binding protein-like II"/>
    <property type="match status" value="2"/>
</dbReference>
<organism evidence="6 7">
    <name type="scientific">Chromobacterium violaceum</name>
    <dbReference type="NCBI Taxonomy" id="536"/>
    <lineage>
        <taxon>Bacteria</taxon>
        <taxon>Pseudomonadati</taxon>
        <taxon>Pseudomonadota</taxon>
        <taxon>Betaproteobacteria</taxon>
        <taxon>Neisseriales</taxon>
        <taxon>Chromobacteriaceae</taxon>
        <taxon>Chromobacterium</taxon>
    </lineage>
</organism>
<keyword evidence="4" id="KW-0804">Transcription</keyword>
<dbReference type="Pfam" id="PF00126">
    <property type="entry name" value="HTH_1"/>
    <property type="match status" value="1"/>
</dbReference>
<dbReference type="InterPro" id="IPR036390">
    <property type="entry name" value="WH_DNA-bd_sf"/>
</dbReference>
<dbReference type="InterPro" id="IPR036388">
    <property type="entry name" value="WH-like_DNA-bd_sf"/>
</dbReference>
<dbReference type="PRINTS" id="PR00039">
    <property type="entry name" value="HTHLYSR"/>
</dbReference>
<dbReference type="SUPFAM" id="SSF53850">
    <property type="entry name" value="Periplasmic binding protein-like II"/>
    <property type="match status" value="1"/>
</dbReference>
<sequence length="309" mass="33950">MDRVQAMRVFVAVVDCGGFTRAAQQLQLPRATVSSAVQQLEAQLGARLLHRTTRRVQLTLDGGTFYERCQQLLADFDELESLFSQQGASPRGKLRIDVPGPIGRQVLAPALPAFFRLYPDIELELGVTDRPVDLIQEGVDCVIRVGALAESRLVARRIGMLPQGNYASPDYLAAFGAPASPDALAGHRAVNYASPSTGKVFAWEYLQDGERRELALQSLVSVNQVESYIACALAGLGMIQLPATTPNRMSRPGRWWRCWPIGRRRRCRCRCCIRTGATCRGECRCSSSGRARCCANACCWGVSAPLRSF</sequence>
<evidence type="ECO:0000313" key="7">
    <source>
        <dbReference type="Proteomes" id="UP000275777"/>
    </source>
</evidence>
<evidence type="ECO:0000256" key="1">
    <source>
        <dbReference type="ARBA" id="ARBA00009437"/>
    </source>
</evidence>
<dbReference type="EMBL" id="LR134182">
    <property type="protein sequence ID" value="VEB43446.1"/>
    <property type="molecule type" value="Genomic_DNA"/>
</dbReference>
<dbReference type="FunFam" id="1.10.10.10:FF:000001">
    <property type="entry name" value="LysR family transcriptional regulator"/>
    <property type="match status" value="1"/>
</dbReference>
<keyword evidence="3" id="KW-0238">DNA-binding</keyword>
<evidence type="ECO:0000256" key="4">
    <source>
        <dbReference type="ARBA" id="ARBA00023163"/>
    </source>
</evidence>
<dbReference type="InterPro" id="IPR058163">
    <property type="entry name" value="LysR-type_TF_proteobact-type"/>
</dbReference>
<evidence type="ECO:0000256" key="2">
    <source>
        <dbReference type="ARBA" id="ARBA00023015"/>
    </source>
</evidence>
<dbReference type="CDD" id="cd08472">
    <property type="entry name" value="PBP2_CrgA_like_3"/>
    <property type="match status" value="1"/>
</dbReference>
<dbReference type="GO" id="GO:0006351">
    <property type="term" value="P:DNA-templated transcription"/>
    <property type="evidence" value="ECO:0007669"/>
    <property type="project" value="TreeGrafter"/>
</dbReference>
<comment type="similarity">
    <text evidence="1">Belongs to the LysR transcriptional regulatory family.</text>
</comment>
<dbReference type="PANTHER" id="PTHR30537">
    <property type="entry name" value="HTH-TYPE TRANSCRIPTIONAL REGULATOR"/>
    <property type="match status" value="1"/>
</dbReference>
<dbReference type="Pfam" id="PF03466">
    <property type="entry name" value="LysR_substrate"/>
    <property type="match status" value="1"/>
</dbReference>
<gene>
    <name evidence="6" type="primary">dmlR_19</name>
    <name evidence="6" type="ORF">NCTC9695_03904</name>
</gene>
<dbReference type="PANTHER" id="PTHR30537:SF72">
    <property type="entry name" value="LYSR FAMILY TRANSCRIPTIONAL REGULATOR"/>
    <property type="match status" value="1"/>
</dbReference>
<accession>A0A3S4JYA0</accession>
<proteinExistence type="inferred from homology"/>
<evidence type="ECO:0000256" key="3">
    <source>
        <dbReference type="ARBA" id="ARBA00023125"/>
    </source>
</evidence>
<evidence type="ECO:0000259" key="5">
    <source>
        <dbReference type="PROSITE" id="PS50931"/>
    </source>
</evidence>
<reference evidence="6 7" key="1">
    <citation type="submission" date="2018-12" db="EMBL/GenBank/DDBJ databases">
        <authorList>
            <consortium name="Pathogen Informatics"/>
        </authorList>
    </citation>
    <scope>NUCLEOTIDE SEQUENCE [LARGE SCALE GENOMIC DNA]</scope>
    <source>
        <strain evidence="6 7">NCTC9695</strain>
    </source>
</reference>
<protein>
    <submittedName>
        <fullName evidence="6">D-malate degradation protein R</fullName>
    </submittedName>
</protein>
<dbReference type="InterPro" id="IPR005119">
    <property type="entry name" value="LysR_subst-bd"/>
</dbReference>
<dbReference type="InterPro" id="IPR000847">
    <property type="entry name" value="LysR_HTH_N"/>
</dbReference>
<dbReference type="GO" id="GO:0043565">
    <property type="term" value="F:sequence-specific DNA binding"/>
    <property type="evidence" value="ECO:0007669"/>
    <property type="project" value="TreeGrafter"/>
</dbReference>
<evidence type="ECO:0000313" key="6">
    <source>
        <dbReference type="EMBL" id="VEB43446.1"/>
    </source>
</evidence>
<dbReference type="AlphaFoldDB" id="A0A3S4JYA0"/>
<dbReference type="PROSITE" id="PS50931">
    <property type="entry name" value="HTH_LYSR"/>
    <property type="match status" value="1"/>
</dbReference>